<evidence type="ECO:0000313" key="3">
    <source>
        <dbReference type="Proteomes" id="UP001066276"/>
    </source>
</evidence>
<dbReference type="Proteomes" id="UP001066276">
    <property type="component" value="Chromosome 5"/>
</dbReference>
<evidence type="ECO:0000256" key="1">
    <source>
        <dbReference type="SAM" id="MobiDB-lite"/>
    </source>
</evidence>
<protein>
    <submittedName>
        <fullName evidence="2">Uncharacterized protein</fullName>
    </submittedName>
</protein>
<proteinExistence type="predicted"/>
<reference evidence="2" key="1">
    <citation type="journal article" date="2022" name="bioRxiv">
        <title>Sequencing and chromosome-scale assembly of the giantPleurodeles waltlgenome.</title>
        <authorList>
            <person name="Brown T."/>
            <person name="Elewa A."/>
            <person name="Iarovenko S."/>
            <person name="Subramanian E."/>
            <person name="Araus A.J."/>
            <person name="Petzold A."/>
            <person name="Susuki M."/>
            <person name="Suzuki K.-i.T."/>
            <person name="Hayashi T."/>
            <person name="Toyoda A."/>
            <person name="Oliveira C."/>
            <person name="Osipova E."/>
            <person name="Leigh N.D."/>
            <person name="Simon A."/>
            <person name="Yun M.H."/>
        </authorList>
    </citation>
    <scope>NUCLEOTIDE SEQUENCE</scope>
    <source>
        <strain evidence="2">20211129_DDA</strain>
        <tissue evidence="2">Liver</tissue>
    </source>
</reference>
<evidence type="ECO:0000313" key="2">
    <source>
        <dbReference type="EMBL" id="KAJ1149081.1"/>
    </source>
</evidence>
<dbReference type="InterPro" id="IPR042566">
    <property type="entry name" value="L1_C"/>
</dbReference>
<comment type="caution">
    <text evidence="2">The sequence shown here is derived from an EMBL/GenBank/DDBJ whole genome shotgun (WGS) entry which is preliminary data.</text>
</comment>
<feature type="region of interest" description="Disordered" evidence="1">
    <location>
        <begin position="237"/>
        <end position="269"/>
    </location>
</feature>
<dbReference type="EMBL" id="JANPWB010000009">
    <property type="protein sequence ID" value="KAJ1149081.1"/>
    <property type="molecule type" value="Genomic_DNA"/>
</dbReference>
<name>A0AAV7RCI4_PLEWA</name>
<dbReference type="Gene3D" id="3.30.250.20">
    <property type="entry name" value="L1 transposable element, C-terminal domain"/>
    <property type="match status" value="1"/>
</dbReference>
<keyword evidence="3" id="KW-1185">Reference proteome</keyword>
<gene>
    <name evidence="2" type="ORF">NDU88_001899</name>
</gene>
<organism evidence="2 3">
    <name type="scientific">Pleurodeles waltl</name>
    <name type="common">Iberian ribbed newt</name>
    <dbReference type="NCBI Taxonomy" id="8319"/>
    <lineage>
        <taxon>Eukaryota</taxon>
        <taxon>Metazoa</taxon>
        <taxon>Chordata</taxon>
        <taxon>Craniata</taxon>
        <taxon>Vertebrata</taxon>
        <taxon>Euteleostomi</taxon>
        <taxon>Amphibia</taxon>
        <taxon>Batrachia</taxon>
        <taxon>Caudata</taxon>
        <taxon>Salamandroidea</taxon>
        <taxon>Salamandridae</taxon>
        <taxon>Pleurodelinae</taxon>
        <taxon>Pleurodeles</taxon>
    </lineage>
</organism>
<accession>A0AAV7RCI4</accession>
<dbReference type="AlphaFoldDB" id="A0AAV7RCI4"/>
<sequence>MCTALPLWLARMRSSEKPAERLRDPAHAVTCWQTARAGLVGLLRKTVERRGPGNVQRTSRVGAVEEQPERGRMVEVQPGGRRLWLLTEPRDVLSTPVTADEPSRAELLAAIQGSRVALEGKIEMVVVEVNLLRADLRKVSDKVKVAEGSIVELQMEHVNPTGRSLRTVKSPFILMNNVQTFRKRFLEVKAKLCAMNITYMLLCPARLKVLSGSKSHLFEHPEEVWRWQEMWDKVTSGRPDRTSLAGHRASGVDGPDWRTRGESQMEGTAEQVVDIDTDNRIEIQQDGTMSVVTPGLADGSRGALVQVAERIPADT</sequence>